<evidence type="ECO:0000313" key="3">
    <source>
        <dbReference type="Proteomes" id="UP000228758"/>
    </source>
</evidence>
<dbReference type="Proteomes" id="UP000228758">
    <property type="component" value="Unassembled WGS sequence"/>
</dbReference>
<keyword evidence="1" id="KW-1133">Transmembrane helix</keyword>
<comment type="caution">
    <text evidence="2">The sequence shown here is derived from an EMBL/GenBank/DDBJ whole genome shotgun (WGS) entry which is preliminary data.</text>
</comment>
<feature type="transmembrane region" description="Helical" evidence="1">
    <location>
        <begin position="65"/>
        <end position="92"/>
    </location>
</feature>
<feature type="transmembrane region" description="Helical" evidence="1">
    <location>
        <begin position="29"/>
        <end position="53"/>
    </location>
</feature>
<evidence type="ECO:0000256" key="1">
    <source>
        <dbReference type="SAM" id="Phobius"/>
    </source>
</evidence>
<dbReference type="EMBL" id="PGFF01000001">
    <property type="protein sequence ID" value="PJJ71389.1"/>
    <property type="molecule type" value="Genomic_DNA"/>
</dbReference>
<evidence type="ECO:0000313" key="2">
    <source>
        <dbReference type="EMBL" id="PJJ71389.1"/>
    </source>
</evidence>
<accession>A0A2M9CHP2</accession>
<keyword evidence="1" id="KW-0812">Transmembrane</keyword>
<name>A0A2M9CHP2_9MICO</name>
<dbReference type="AlphaFoldDB" id="A0A2M9CHP2"/>
<reference evidence="2 3" key="1">
    <citation type="submission" date="2017-11" db="EMBL/GenBank/DDBJ databases">
        <title>Genomic Encyclopedia of Archaeal and Bacterial Type Strains, Phase II (KMG-II): From Individual Species to Whole Genera.</title>
        <authorList>
            <person name="Goeker M."/>
        </authorList>
    </citation>
    <scope>NUCLEOTIDE SEQUENCE [LARGE SCALE GENOMIC DNA]</scope>
    <source>
        <strain evidence="2 3">DSM 27393</strain>
    </source>
</reference>
<feature type="transmembrane region" description="Helical" evidence="1">
    <location>
        <begin position="99"/>
        <end position="124"/>
    </location>
</feature>
<proteinExistence type="predicted"/>
<dbReference type="Pfam" id="PF19779">
    <property type="entry name" value="DUF6264"/>
    <property type="match status" value="1"/>
</dbReference>
<organism evidence="2 3">
    <name type="scientific">Diaminobutyricimonas aerilata</name>
    <dbReference type="NCBI Taxonomy" id="1162967"/>
    <lineage>
        <taxon>Bacteria</taxon>
        <taxon>Bacillati</taxon>
        <taxon>Actinomycetota</taxon>
        <taxon>Actinomycetes</taxon>
        <taxon>Micrococcales</taxon>
        <taxon>Microbacteriaceae</taxon>
        <taxon>Diaminobutyricimonas</taxon>
    </lineage>
</organism>
<keyword evidence="3" id="KW-1185">Reference proteome</keyword>
<dbReference type="InterPro" id="IPR046231">
    <property type="entry name" value="DUF6264"/>
</dbReference>
<gene>
    <name evidence="2" type="ORF">CLV46_0934</name>
</gene>
<sequence length="128" mass="13393">MSEQSAPAAYPAPAPHVPGARRNPVDVTVAVILMVLGVIGFGMLAILSTLLIMMSDGCGSGTCDYTLMTIAWFVALLAPPIVFLASVVVTIVRIARRRLAWWVPLAGAGVAAVVWFIAVGLMSLSTGR</sequence>
<dbReference type="OrthoDB" id="5080865at2"/>
<keyword evidence="1" id="KW-0472">Membrane</keyword>
<protein>
    <submittedName>
        <fullName evidence="2">Uncharacterized protein</fullName>
    </submittedName>
</protein>